<evidence type="ECO:0000256" key="5">
    <source>
        <dbReference type="ARBA" id="ARBA00023015"/>
    </source>
</evidence>
<proteinExistence type="inferred from homology"/>
<accession>A0A1B1SAB4</accession>
<evidence type="ECO:0000256" key="4">
    <source>
        <dbReference type="ARBA" id="ARBA00022695"/>
    </source>
</evidence>
<dbReference type="Pfam" id="PF04552">
    <property type="entry name" value="Sigma54_DBD"/>
    <property type="match status" value="1"/>
</dbReference>
<feature type="domain" description="RNA polymerase sigma factor 54 core-binding" evidence="10">
    <location>
        <begin position="132"/>
        <end position="324"/>
    </location>
</feature>
<dbReference type="InterPro" id="IPR000394">
    <property type="entry name" value="RNA_pol_sigma_54"/>
</dbReference>
<accession>A0A1Z2XIA9</accession>
<keyword evidence="2" id="KW-0240">DNA-directed RNA polymerase</keyword>
<keyword evidence="12" id="KW-1185">Reference proteome</keyword>
<gene>
    <name evidence="11" type="ORF">A4V02_08380</name>
</gene>
<dbReference type="GO" id="GO:0001216">
    <property type="term" value="F:DNA-binding transcription activator activity"/>
    <property type="evidence" value="ECO:0007669"/>
    <property type="project" value="InterPro"/>
</dbReference>
<dbReference type="GO" id="GO:0000428">
    <property type="term" value="C:DNA-directed RNA polymerase complex"/>
    <property type="evidence" value="ECO:0007669"/>
    <property type="project" value="UniProtKB-KW"/>
</dbReference>
<dbReference type="AlphaFoldDB" id="A0A1B1SAB4"/>
<evidence type="ECO:0000259" key="9">
    <source>
        <dbReference type="Pfam" id="PF04552"/>
    </source>
</evidence>
<dbReference type="KEGG" id="pary:A4V02_08380"/>
<dbReference type="Proteomes" id="UP000186351">
    <property type="component" value="Chromosome"/>
</dbReference>
<dbReference type="GO" id="GO:0016779">
    <property type="term" value="F:nucleotidyltransferase activity"/>
    <property type="evidence" value="ECO:0007669"/>
    <property type="project" value="UniProtKB-KW"/>
</dbReference>
<evidence type="ECO:0000256" key="7">
    <source>
        <dbReference type="ARBA" id="ARBA00023125"/>
    </source>
</evidence>
<keyword evidence="6" id="KW-0731">Sigma factor</keyword>
<reference evidence="12" key="1">
    <citation type="submission" date="2016-04" db="EMBL/GenBank/DDBJ databases">
        <title>Complete Genome Sequences of Twelve Strains of a Stable Defined Moderately Diverse Mouse Microbiota 2 (sDMDMm2).</title>
        <authorList>
            <person name="Uchimura Y."/>
            <person name="Wyss M."/>
            <person name="Brugiroux S."/>
            <person name="Limenitakis J.P."/>
            <person name="Stecher B."/>
            <person name="McCoy K.D."/>
            <person name="Macpherson A.J."/>
        </authorList>
    </citation>
    <scope>NUCLEOTIDE SEQUENCE [LARGE SCALE GENOMIC DNA]</scope>
    <source>
        <strain evidence="12">YL27</strain>
    </source>
</reference>
<dbReference type="PANTHER" id="PTHR32248">
    <property type="entry name" value="RNA POLYMERASE SIGMA-54 FACTOR"/>
    <property type="match status" value="1"/>
</dbReference>
<dbReference type="OrthoDB" id="9814402at2"/>
<dbReference type="PRINTS" id="PR00045">
    <property type="entry name" value="SIGMA54FCT"/>
</dbReference>
<evidence type="ECO:0000259" key="10">
    <source>
        <dbReference type="Pfam" id="PF04963"/>
    </source>
</evidence>
<name>A0A1B1SAB4_9BACT</name>
<dbReference type="GO" id="GO:0016987">
    <property type="term" value="F:sigma factor activity"/>
    <property type="evidence" value="ECO:0007669"/>
    <property type="project" value="UniProtKB-KW"/>
</dbReference>
<dbReference type="Gene3D" id="1.10.10.1330">
    <property type="entry name" value="RNA polymerase sigma-54 factor, core-binding domain"/>
    <property type="match status" value="1"/>
</dbReference>
<evidence type="ECO:0000256" key="6">
    <source>
        <dbReference type="ARBA" id="ARBA00023082"/>
    </source>
</evidence>
<keyword evidence="4" id="KW-0548">Nucleotidyltransferase</keyword>
<evidence type="ECO:0000256" key="2">
    <source>
        <dbReference type="ARBA" id="ARBA00022478"/>
    </source>
</evidence>
<evidence type="ECO:0000313" key="11">
    <source>
        <dbReference type="EMBL" id="ANU63744.2"/>
    </source>
</evidence>
<comment type="similarity">
    <text evidence="1">Belongs to the sigma-54 factor family.</text>
</comment>
<organism evidence="11 12">
    <name type="scientific">Muribaculum intestinale</name>
    <dbReference type="NCBI Taxonomy" id="1796646"/>
    <lineage>
        <taxon>Bacteria</taxon>
        <taxon>Pseudomonadati</taxon>
        <taxon>Bacteroidota</taxon>
        <taxon>Bacteroidia</taxon>
        <taxon>Bacteroidales</taxon>
        <taxon>Muribaculaceae</taxon>
        <taxon>Muribaculum</taxon>
    </lineage>
</organism>
<evidence type="ECO:0000256" key="3">
    <source>
        <dbReference type="ARBA" id="ARBA00022679"/>
    </source>
</evidence>
<dbReference type="GO" id="GO:0006352">
    <property type="term" value="P:DNA-templated transcription initiation"/>
    <property type="evidence" value="ECO:0007669"/>
    <property type="project" value="InterPro"/>
</dbReference>
<evidence type="ECO:0000256" key="8">
    <source>
        <dbReference type="ARBA" id="ARBA00023163"/>
    </source>
</evidence>
<dbReference type="PROSITE" id="PS00718">
    <property type="entry name" value="SIGMA54_2"/>
    <property type="match status" value="1"/>
</dbReference>
<keyword evidence="5" id="KW-0805">Transcription regulation</keyword>
<keyword evidence="7" id="KW-0238">DNA-binding</keyword>
<protein>
    <submittedName>
        <fullName evidence="11">RNA polymerase sigma-54 factor</fullName>
    </submittedName>
</protein>
<dbReference type="PROSITE" id="PS50044">
    <property type="entry name" value="SIGMA54_3"/>
    <property type="match status" value="1"/>
</dbReference>
<feature type="domain" description="RNA polymerase sigma factor 54 DNA-binding" evidence="9">
    <location>
        <begin position="347"/>
        <end position="503"/>
    </location>
</feature>
<keyword evidence="8" id="KW-0804">Transcription</keyword>
<evidence type="ECO:0000313" key="12">
    <source>
        <dbReference type="Proteomes" id="UP000186351"/>
    </source>
</evidence>
<keyword evidence="3" id="KW-0808">Transferase</keyword>
<dbReference type="Pfam" id="PF00309">
    <property type="entry name" value="Sigma54_AID"/>
    <property type="match status" value="1"/>
</dbReference>
<dbReference type="Pfam" id="PF04963">
    <property type="entry name" value="Sigma54_CBD"/>
    <property type="match status" value="1"/>
</dbReference>
<dbReference type="Gene3D" id="1.10.10.60">
    <property type="entry name" value="Homeodomain-like"/>
    <property type="match status" value="1"/>
</dbReference>
<dbReference type="EMBL" id="CP015402">
    <property type="protein sequence ID" value="ANU63744.2"/>
    <property type="molecule type" value="Genomic_DNA"/>
</dbReference>
<sequence>MHTPYTAAVCLQNNPLYVIFVISFNRYPGMKESLNISLQQKMQQRLSPMQVRYGRLLEMNGPEFEDEIQRVLDDNPALDVDDTIADTSAEEFKETAEDIQLADYRDDDIPSYRLEAPGRSDSERTYEPLAADSAQSLFDTLGAQLSEHSLTDTQRSIALYVIGNLDDNGYLTRDAASMAYDIEAHTGLTVTTAEVQRMIALVRTMDPPGVGAVDLRDCLLIQLRRRPSTPNTRLAIEIVDHYFDLFSLKHYDRLATSLGVDQTTLRDAMHVIRSLNPKPGGDIDSDIADERTRHIIPDFQVETDGQTLTLTLLNNIPELVIEESFRDDATAAATSVVARHNQEAAVFIKQKRDEARDFIRLVSMRQETLFNVMSAIVKIQRDFFTGGENESLIHPMILKDISAMTGYDLSVISRATAGKYVATPRGVYPLKLFFNERPTDDTDTSTHAILAALRDTIENEDKKHPLSDEALTASLAGKGYEIARRTVAKYRERLGYPVARMRREI</sequence>
<dbReference type="InterPro" id="IPR007634">
    <property type="entry name" value="RNA_pol_sigma_54_DNA-bd"/>
</dbReference>
<dbReference type="NCBIfam" id="TIGR02395">
    <property type="entry name" value="rpoN_sigma"/>
    <property type="match status" value="1"/>
</dbReference>
<dbReference type="STRING" id="1796646.A4V02_08380"/>
<dbReference type="InterPro" id="IPR007046">
    <property type="entry name" value="RNA_pol_sigma_54_core-bd"/>
</dbReference>
<dbReference type="PIRSF" id="PIRSF000774">
    <property type="entry name" value="RpoN"/>
    <property type="match status" value="1"/>
</dbReference>
<evidence type="ECO:0000256" key="1">
    <source>
        <dbReference type="ARBA" id="ARBA00008798"/>
    </source>
</evidence>
<dbReference type="PANTHER" id="PTHR32248:SF4">
    <property type="entry name" value="RNA POLYMERASE SIGMA-54 FACTOR"/>
    <property type="match status" value="1"/>
</dbReference>
<dbReference type="GO" id="GO:0003677">
    <property type="term" value="F:DNA binding"/>
    <property type="evidence" value="ECO:0007669"/>
    <property type="project" value="UniProtKB-KW"/>
</dbReference>
<dbReference type="InterPro" id="IPR038709">
    <property type="entry name" value="RpoN_core-bd_sf"/>
</dbReference>